<keyword evidence="2" id="KW-1185">Reference proteome</keyword>
<evidence type="ECO:0000313" key="1">
    <source>
        <dbReference type="EMBL" id="KAJ8110669.1"/>
    </source>
</evidence>
<gene>
    <name evidence="1" type="ORF">OPT61_g6539</name>
</gene>
<proteinExistence type="predicted"/>
<comment type="caution">
    <text evidence="1">The sequence shown here is derived from an EMBL/GenBank/DDBJ whole genome shotgun (WGS) entry which is preliminary data.</text>
</comment>
<reference evidence="1" key="1">
    <citation type="submission" date="2022-11" db="EMBL/GenBank/DDBJ databases">
        <title>Genome Sequence of Boeremia exigua.</title>
        <authorList>
            <person name="Buettner E."/>
        </authorList>
    </citation>
    <scope>NUCLEOTIDE SEQUENCE</scope>
    <source>
        <strain evidence="1">CU02</strain>
    </source>
</reference>
<protein>
    <submittedName>
        <fullName evidence="1">Uncharacterized protein</fullName>
    </submittedName>
</protein>
<sequence length="774" mass="87111">MASIFTTGESLEDIDAWAMQAFPDDFGTVKHYFANGPIVKNFKCRLYDSYYRPYDTNISAVRVGCIQSSDVYARINPSNGRLELYHAREGQYYINRSDYSPHFVGPNTRYLFQHWDLSSPKVTFSKPFLWLRPDEDEVGAVRFETLIRYLFLTSGRATTRKVKFSFFKEHFRHACGEITDCMISLSSQDATVDRPSRPQFIPQQLLVPMTARAPNRPTYPSVTVTPRPRTIDEMFPELKDNIDQQIDAAQTPHLQTIERLRTEIQALKGEADNMEAELQKDKADLAAATEKTNLAEEKARKANRRAKKAKQDFEGVKEYVKKAEEKIQEAEDKVKEAEEKVEKAEDNARKAEEEARKATEDAVISKEQRDELKKIIDLALEICDFVIQPPCKVGHSEVKAAVVLFTLTSRVAQHFSRDSAGIHLRQTILNDYYTTVHSQLSFSSSTMAFPPGSLEDVEAWAKSEFSAYFAALSLPAGAKVYGGRNFDGEYVDGKVVLQLILVRVLEVGWTAKRETVYARFIGVEEDVELFVEQKAVSPTNKNKTLRYIKPLKDLAGVGLQPPFHHPIDTGHAAGVDRLETLIRYFCLKHGEETVVLPKLGFFKTHFRAACRDVARATGAVTEPDGSDDDNTPLSKTWSEELADGCLIHGYLGDSPPGLIEDTDPAGLGNNPAATKIFAAHVHAMDESYHDFKTGMLQQLGALQALERNDMAQLQAQIRDLELKLSLSEEIRMALDKQLDVEKANLKTATEETEGWKAQYEGLKAMLQGALGRRF</sequence>
<accession>A0ACC2I686</accession>
<dbReference type="Proteomes" id="UP001153331">
    <property type="component" value="Unassembled WGS sequence"/>
</dbReference>
<evidence type="ECO:0000313" key="2">
    <source>
        <dbReference type="Proteomes" id="UP001153331"/>
    </source>
</evidence>
<organism evidence="1 2">
    <name type="scientific">Boeremia exigua</name>
    <dbReference type="NCBI Taxonomy" id="749465"/>
    <lineage>
        <taxon>Eukaryota</taxon>
        <taxon>Fungi</taxon>
        <taxon>Dikarya</taxon>
        <taxon>Ascomycota</taxon>
        <taxon>Pezizomycotina</taxon>
        <taxon>Dothideomycetes</taxon>
        <taxon>Pleosporomycetidae</taxon>
        <taxon>Pleosporales</taxon>
        <taxon>Pleosporineae</taxon>
        <taxon>Didymellaceae</taxon>
        <taxon>Boeremia</taxon>
    </lineage>
</organism>
<name>A0ACC2I686_9PLEO</name>
<dbReference type="EMBL" id="JAPHNI010000476">
    <property type="protein sequence ID" value="KAJ8110669.1"/>
    <property type="molecule type" value="Genomic_DNA"/>
</dbReference>